<dbReference type="Pfam" id="PF00534">
    <property type="entry name" value="Glycos_transf_1"/>
    <property type="match status" value="1"/>
</dbReference>
<evidence type="ECO:0000259" key="3">
    <source>
        <dbReference type="Pfam" id="PF00534"/>
    </source>
</evidence>
<keyword evidence="2 5" id="KW-0808">Transferase</keyword>
<protein>
    <submittedName>
        <fullName evidence="5">Exopolysaccharide biosynthesis protein</fullName>
        <ecNumber evidence="5">2.4.1.283</ecNumber>
    </submittedName>
</protein>
<accession>A0A086ZT03</accession>
<dbReference type="PANTHER" id="PTHR12526:SF630">
    <property type="entry name" value="GLYCOSYLTRANSFERASE"/>
    <property type="match status" value="1"/>
</dbReference>
<dbReference type="InterPro" id="IPR001296">
    <property type="entry name" value="Glyco_trans_1"/>
</dbReference>
<evidence type="ECO:0000313" key="6">
    <source>
        <dbReference type="Proteomes" id="UP000029108"/>
    </source>
</evidence>
<keyword evidence="1 5" id="KW-0328">Glycosyltransferase</keyword>
<dbReference type="Pfam" id="PF13439">
    <property type="entry name" value="Glyco_transf_4"/>
    <property type="match status" value="1"/>
</dbReference>
<dbReference type="GO" id="GO:0102319">
    <property type="term" value="F:2-deoxystreptamine N-acetyl-D-glucosaminyltransferase activity"/>
    <property type="evidence" value="ECO:0007669"/>
    <property type="project" value="UniProtKB-EC"/>
</dbReference>
<dbReference type="Gene3D" id="3.40.50.2000">
    <property type="entry name" value="Glycogen Phosphorylase B"/>
    <property type="match status" value="2"/>
</dbReference>
<dbReference type="OrthoDB" id="5136778at2"/>
<feature type="domain" description="Glycosyl transferase family 1" evidence="3">
    <location>
        <begin position="190"/>
        <end position="344"/>
    </location>
</feature>
<dbReference type="STRING" id="1437608.GCA_000771645_00799"/>
<evidence type="ECO:0000256" key="2">
    <source>
        <dbReference type="ARBA" id="ARBA00022679"/>
    </source>
</evidence>
<organism evidence="5 6">
    <name type="scientific">Bifidobacterium biavatii DSM 23969</name>
    <dbReference type="NCBI Taxonomy" id="1437608"/>
    <lineage>
        <taxon>Bacteria</taxon>
        <taxon>Bacillati</taxon>
        <taxon>Actinomycetota</taxon>
        <taxon>Actinomycetes</taxon>
        <taxon>Bifidobacteriales</taxon>
        <taxon>Bifidobacteriaceae</taxon>
        <taxon>Bifidobacterium</taxon>
    </lineage>
</organism>
<dbReference type="InterPro" id="IPR028098">
    <property type="entry name" value="Glyco_trans_4-like_N"/>
</dbReference>
<dbReference type="EC" id="2.4.1.283" evidence="5"/>
<dbReference type="PANTHER" id="PTHR12526">
    <property type="entry name" value="GLYCOSYLTRANSFERASE"/>
    <property type="match status" value="1"/>
</dbReference>
<dbReference type="eggNOG" id="COG0438">
    <property type="taxonomic scope" value="Bacteria"/>
</dbReference>
<name>A0A086ZT03_9BIFI</name>
<feature type="domain" description="Glycosyltransferase subfamily 4-like N-terminal" evidence="4">
    <location>
        <begin position="12"/>
        <end position="182"/>
    </location>
</feature>
<sequence>MRKKLLIIQEAMGGCGRNVADIVRGVDQSRFDVTVIYGTSRMDDYYRDAMPEMMAKATMIPCAHLVREISPKQEIKAYRFIKSVIRDLHPDIVHCHSSKAGIIGRAAAKSTGVKKVFYTPHAYSFLAPEFSGTKRRAFIAIERFFSRHMTTLTFNVSQGEKQSALSHNLDRPSKFKVIYNGIPDIAVPSQEESRSKLGLPQNVPVVGVTARLVDQKDPMTFARIAKKVIVNNPDVHFVYIGDGPYHNRVADFCRQHGIDDHVHLLGYRADAELVVSAFDVYLLTSLYEGFPYSPVEALRAGVPIVATRTTGNTEIVRPHGNGLMFPVGDADAGARAVETVLADAYDPDTVRKTFLDNFTVDTMLTRIQEEYLR</sequence>
<reference evidence="5 6" key="1">
    <citation type="submission" date="2014-03" db="EMBL/GenBank/DDBJ databases">
        <title>Genomics of Bifidobacteria.</title>
        <authorList>
            <person name="Ventura M."/>
            <person name="Milani C."/>
            <person name="Lugli G.A."/>
        </authorList>
    </citation>
    <scope>NUCLEOTIDE SEQUENCE [LARGE SCALE GENOMIC DNA]</scope>
    <source>
        <strain evidence="5 6">DSM 23969</strain>
    </source>
</reference>
<evidence type="ECO:0000256" key="1">
    <source>
        <dbReference type="ARBA" id="ARBA00022676"/>
    </source>
</evidence>
<dbReference type="AlphaFoldDB" id="A0A086ZT03"/>
<evidence type="ECO:0000259" key="4">
    <source>
        <dbReference type="Pfam" id="PF13439"/>
    </source>
</evidence>
<dbReference type="Proteomes" id="UP000029108">
    <property type="component" value="Unassembled WGS sequence"/>
</dbReference>
<proteinExistence type="predicted"/>
<evidence type="ECO:0000313" key="5">
    <source>
        <dbReference type="EMBL" id="KFI49653.1"/>
    </source>
</evidence>
<dbReference type="RefSeq" id="WP_033494525.1">
    <property type="nucleotide sequence ID" value="NZ_JDUU01000018.1"/>
</dbReference>
<dbReference type="SUPFAM" id="SSF53756">
    <property type="entry name" value="UDP-Glycosyltransferase/glycogen phosphorylase"/>
    <property type="match status" value="1"/>
</dbReference>
<comment type="caution">
    <text evidence="5">The sequence shown here is derived from an EMBL/GenBank/DDBJ whole genome shotgun (WGS) entry which is preliminary data.</text>
</comment>
<keyword evidence="6" id="KW-1185">Reference proteome</keyword>
<dbReference type="EMBL" id="JGYN01000021">
    <property type="protein sequence ID" value="KFI49653.1"/>
    <property type="molecule type" value="Genomic_DNA"/>
</dbReference>
<gene>
    <name evidence="5" type="ORF">BBIA_1186</name>
</gene>